<dbReference type="PANTHER" id="PTHR24421">
    <property type="entry name" value="NITRATE/NITRITE SENSOR PROTEIN NARX-RELATED"/>
    <property type="match status" value="1"/>
</dbReference>
<feature type="transmembrane region" description="Helical" evidence="10">
    <location>
        <begin position="56"/>
        <end position="75"/>
    </location>
</feature>
<feature type="transmembrane region" description="Helical" evidence="10">
    <location>
        <begin position="213"/>
        <end position="230"/>
    </location>
</feature>
<evidence type="ECO:0000256" key="3">
    <source>
        <dbReference type="ARBA" id="ARBA00022553"/>
    </source>
</evidence>
<evidence type="ECO:0000256" key="4">
    <source>
        <dbReference type="ARBA" id="ARBA00022679"/>
    </source>
</evidence>
<evidence type="ECO:0000259" key="11">
    <source>
        <dbReference type="PROSITE" id="PS50109"/>
    </source>
</evidence>
<keyword evidence="13" id="KW-1185">Reference proteome</keyword>
<comment type="caution">
    <text evidence="12">The sequence shown here is derived from an EMBL/GenBank/DDBJ whole genome shotgun (WGS) entry which is preliminary data.</text>
</comment>
<dbReference type="Pfam" id="PF13796">
    <property type="entry name" value="Sensor"/>
    <property type="match status" value="1"/>
</dbReference>
<keyword evidence="6 12" id="KW-0418">Kinase</keyword>
<dbReference type="GO" id="GO:0005524">
    <property type="term" value="F:ATP binding"/>
    <property type="evidence" value="ECO:0007669"/>
    <property type="project" value="UniProtKB-KW"/>
</dbReference>
<reference evidence="12 13" key="1">
    <citation type="submission" date="2020-04" db="EMBL/GenBank/DDBJ databases">
        <title>MicrobeNet Type strains.</title>
        <authorList>
            <person name="Nicholson A.C."/>
        </authorList>
    </citation>
    <scope>NUCLEOTIDE SEQUENCE [LARGE SCALE GENOMIC DNA]</scope>
    <source>
        <strain evidence="12 13">ATCC BAA-788</strain>
    </source>
</reference>
<keyword evidence="5" id="KW-0547">Nucleotide-binding</keyword>
<keyword evidence="8" id="KW-0902">Two-component regulatory system</keyword>
<keyword evidence="4" id="KW-0808">Transferase</keyword>
<keyword evidence="3" id="KW-0597">Phosphoprotein</keyword>
<organism evidence="12 13">
    <name type="scientific">Cellulomonas denverensis</name>
    <dbReference type="NCBI Taxonomy" id="264297"/>
    <lineage>
        <taxon>Bacteria</taxon>
        <taxon>Bacillati</taxon>
        <taxon>Actinomycetota</taxon>
        <taxon>Actinomycetes</taxon>
        <taxon>Micrococcales</taxon>
        <taxon>Cellulomonadaceae</taxon>
        <taxon>Cellulomonas</taxon>
    </lineage>
</organism>
<dbReference type="EC" id="2.7.13.3" evidence="2"/>
<dbReference type="InterPro" id="IPR025828">
    <property type="entry name" value="Put_sensor_dom"/>
</dbReference>
<dbReference type="PANTHER" id="PTHR24421:SF10">
    <property type="entry name" value="NITRATE_NITRITE SENSOR PROTEIN NARQ"/>
    <property type="match status" value="1"/>
</dbReference>
<dbReference type="InterPro" id="IPR036890">
    <property type="entry name" value="HATPase_C_sf"/>
</dbReference>
<dbReference type="InterPro" id="IPR005467">
    <property type="entry name" value="His_kinase_dom"/>
</dbReference>
<gene>
    <name evidence="12" type="ORF">HGA03_07685</name>
</gene>
<keyword evidence="10" id="KW-0472">Membrane</keyword>
<feature type="transmembrane region" description="Helical" evidence="10">
    <location>
        <begin position="148"/>
        <end position="181"/>
    </location>
</feature>
<evidence type="ECO:0000313" key="12">
    <source>
        <dbReference type="EMBL" id="NKY22548.1"/>
    </source>
</evidence>
<dbReference type="EMBL" id="JAAXOX010000003">
    <property type="protein sequence ID" value="NKY22548.1"/>
    <property type="molecule type" value="Genomic_DNA"/>
</dbReference>
<evidence type="ECO:0000256" key="10">
    <source>
        <dbReference type="SAM" id="Phobius"/>
    </source>
</evidence>
<dbReference type="SMART" id="SM00387">
    <property type="entry name" value="HATPase_c"/>
    <property type="match status" value="1"/>
</dbReference>
<evidence type="ECO:0000256" key="5">
    <source>
        <dbReference type="ARBA" id="ARBA00022741"/>
    </source>
</evidence>
<dbReference type="InterPro" id="IPR050482">
    <property type="entry name" value="Sensor_HK_TwoCompSys"/>
</dbReference>
<dbReference type="GO" id="GO:0000155">
    <property type="term" value="F:phosphorelay sensor kinase activity"/>
    <property type="evidence" value="ECO:0007669"/>
    <property type="project" value="InterPro"/>
</dbReference>
<dbReference type="RefSeq" id="WP_168629672.1">
    <property type="nucleotide sequence ID" value="NZ_BONL01000004.1"/>
</dbReference>
<dbReference type="PROSITE" id="PS50109">
    <property type="entry name" value="HIS_KIN"/>
    <property type="match status" value="1"/>
</dbReference>
<keyword evidence="10" id="KW-1133">Transmembrane helix</keyword>
<dbReference type="AlphaFoldDB" id="A0A7X6KUS6"/>
<name>A0A7X6KUS6_9CELL</name>
<evidence type="ECO:0000256" key="2">
    <source>
        <dbReference type="ARBA" id="ARBA00012438"/>
    </source>
</evidence>
<feature type="compositionally biased region" description="Low complexity" evidence="9">
    <location>
        <begin position="14"/>
        <end position="42"/>
    </location>
</feature>
<keyword evidence="10" id="KW-0812">Transmembrane</keyword>
<dbReference type="SUPFAM" id="SSF55874">
    <property type="entry name" value="ATPase domain of HSP90 chaperone/DNA topoisomerase II/histidine kinase"/>
    <property type="match status" value="1"/>
</dbReference>
<evidence type="ECO:0000256" key="8">
    <source>
        <dbReference type="ARBA" id="ARBA00023012"/>
    </source>
</evidence>
<comment type="catalytic activity">
    <reaction evidence="1">
        <text>ATP + protein L-histidine = ADP + protein N-phospho-L-histidine.</text>
        <dbReference type="EC" id="2.7.13.3"/>
    </reaction>
</comment>
<keyword evidence="7" id="KW-0067">ATP-binding</keyword>
<dbReference type="Gene3D" id="3.30.565.10">
    <property type="entry name" value="Histidine kinase-like ATPase, C-terminal domain"/>
    <property type="match status" value="1"/>
</dbReference>
<feature type="transmembrane region" description="Helical" evidence="10">
    <location>
        <begin position="81"/>
        <end position="104"/>
    </location>
</feature>
<dbReference type="Pfam" id="PF07730">
    <property type="entry name" value="HisKA_3"/>
    <property type="match status" value="1"/>
</dbReference>
<evidence type="ECO:0000313" key="13">
    <source>
        <dbReference type="Proteomes" id="UP000581206"/>
    </source>
</evidence>
<dbReference type="Proteomes" id="UP000581206">
    <property type="component" value="Unassembled WGS sequence"/>
</dbReference>
<dbReference type="InterPro" id="IPR011712">
    <property type="entry name" value="Sig_transdc_His_kin_sub3_dim/P"/>
</dbReference>
<dbReference type="CDD" id="cd16917">
    <property type="entry name" value="HATPase_UhpB-NarQ-NarX-like"/>
    <property type="match status" value="1"/>
</dbReference>
<evidence type="ECO:0000256" key="6">
    <source>
        <dbReference type="ARBA" id="ARBA00022777"/>
    </source>
</evidence>
<sequence length="468" mass="49498">MSSQPVTPEPGTSAVPAHAAEPDPAAPEPGVAAPVATPAQPASDWTRLPGRTWRELGYLWVMLLLSTVVFAYLITVVSLTATVVVTVVGLYAPAAMILGARGFGGAFRGMARSMLGIDVPAPPPMREVHGFWRRLIAWWTDPAGWRALLFGLVAWPVSMAGAIMSFTLLAIGLGGITHWAWYRFLPAQLGADGQMHRGASFGDNYFIDTTPRQWLLISAGVLALVIWWYLTRAFGHLFRALSRGLLGPTAGSLRVAHLERTRSAAVQDADARLRRIERDLHDGTQARLVAVAMQIGDVKDRLEDGPDPESAALLGAAHSGLKDTLAELREIARGIHPPALDDGLAVALTTLAARCPMSVAVRTDLRREPDPEIQTIAYYAVAELLSNAVKHSGADRASVEVGGGRRRLLIRVTDNGHGGAVPGLPGASGGTGLSGIGDRAAAVDGRVEIDSPAGGPTVITVDLPVSAR</sequence>
<feature type="region of interest" description="Disordered" evidence="9">
    <location>
        <begin position="1"/>
        <end position="43"/>
    </location>
</feature>
<evidence type="ECO:0000256" key="1">
    <source>
        <dbReference type="ARBA" id="ARBA00000085"/>
    </source>
</evidence>
<evidence type="ECO:0000256" key="9">
    <source>
        <dbReference type="SAM" id="MobiDB-lite"/>
    </source>
</evidence>
<proteinExistence type="predicted"/>
<protein>
    <recommendedName>
        <fullName evidence="2">histidine kinase</fullName>
        <ecNumber evidence="2">2.7.13.3</ecNumber>
    </recommendedName>
</protein>
<dbReference type="InterPro" id="IPR003594">
    <property type="entry name" value="HATPase_dom"/>
</dbReference>
<accession>A0A7X6KUS6</accession>
<dbReference type="GO" id="GO:0016020">
    <property type="term" value="C:membrane"/>
    <property type="evidence" value="ECO:0007669"/>
    <property type="project" value="InterPro"/>
</dbReference>
<dbReference type="GO" id="GO:0046983">
    <property type="term" value="F:protein dimerization activity"/>
    <property type="evidence" value="ECO:0007669"/>
    <property type="project" value="InterPro"/>
</dbReference>
<evidence type="ECO:0000256" key="7">
    <source>
        <dbReference type="ARBA" id="ARBA00022840"/>
    </source>
</evidence>
<feature type="domain" description="Histidine kinase" evidence="11">
    <location>
        <begin position="380"/>
        <end position="467"/>
    </location>
</feature>
<dbReference type="Gene3D" id="1.20.5.1930">
    <property type="match status" value="1"/>
</dbReference>
<dbReference type="Pfam" id="PF02518">
    <property type="entry name" value="HATPase_c"/>
    <property type="match status" value="1"/>
</dbReference>